<feature type="transmembrane region" description="Helical" evidence="5">
    <location>
        <begin position="105"/>
        <end position="122"/>
    </location>
</feature>
<keyword evidence="3 5" id="KW-1133">Transmembrane helix</keyword>
<evidence type="ECO:0000256" key="3">
    <source>
        <dbReference type="ARBA" id="ARBA00022989"/>
    </source>
</evidence>
<comment type="caution">
    <text evidence="7">The sequence shown here is derived from an EMBL/GenBank/DDBJ whole genome shotgun (WGS) entry which is preliminary data.</text>
</comment>
<proteinExistence type="predicted"/>
<gene>
    <name evidence="7" type="ORF">ENW96_09755</name>
</gene>
<dbReference type="GO" id="GO:0016020">
    <property type="term" value="C:membrane"/>
    <property type="evidence" value="ECO:0007669"/>
    <property type="project" value="UniProtKB-SubCell"/>
</dbReference>
<dbReference type="Pfam" id="PF13886">
    <property type="entry name" value="TM7S3_TM198"/>
    <property type="match status" value="1"/>
</dbReference>
<dbReference type="AlphaFoldDB" id="A0A7C3V5W4"/>
<accession>A0A7C3V5W4</accession>
<dbReference type="EMBL" id="DTMF01000241">
    <property type="protein sequence ID" value="HGF34655.1"/>
    <property type="molecule type" value="Genomic_DNA"/>
</dbReference>
<feature type="transmembrane region" description="Helical" evidence="5">
    <location>
        <begin position="161"/>
        <end position="182"/>
    </location>
</feature>
<name>A0A7C3V5W4_9BACT</name>
<protein>
    <submittedName>
        <fullName evidence="7">DUF4203 domain-containing protein</fullName>
    </submittedName>
</protein>
<comment type="subcellular location">
    <subcellularLocation>
        <location evidence="1">Membrane</location>
        <topology evidence="1">Multi-pass membrane protein</topology>
    </subcellularLocation>
</comment>
<dbReference type="InterPro" id="IPR025256">
    <property type="entry name" value="TM7S3/TM198-like_dom"/>
</dbReference>
<evidence type="ECO:0000256" key="1">
    <source>
        <dbReference type="ARBA" id="ARBA00004141"/>
    </source>
</evidence>
<evidence type="ECO:0000256" key="5">
    <source>
        <dbReference type="SAM" id="Phobius"/>
    </source>
</evidence>
<reference evidence="7" key="1">
    <citation type="journal article" date="2020" name="mSystems">
        <title>Genome- and Community-Level Interaction Insights into Carbon Utilization and Element Cycling Functions of Hydrothermarchaeota in Hydrothermal Sediment.</title>
        <authorList>
            <person name="Zhou Z."/>
            <person name="Liu Y."/>
            <person name="Xu W."/>
            <person name="Pan J."/>
            <person name="Luo Z.H."/>
            <person name="Li M."/>
        </authorList>
    </citation>
    <scope>NUCLEOTIDE SEQUENCE [LARGE SCALE GENOMIC DNA]</scope>
    <source>
        <strain evidence="7">SpSt-897</strain>
    </source>
</reference>
<feature type="transmembrane region" description="Helical" evidence="5">
    <location>
        <begin position="31"/>
        <end position="49"/>
    </location>
</feature>
<keyword evidence="2 5" id="KW-0812">Transmembrane</keyword>
<evidence type="ECO:0000256" key="4">
    <source>
        <dbReference type="ARBA" id="ARBA00023136"/>
    </source>
</evidence>
<feature type="transmembrane region" description="Helical" evidence="5">
    <location>
        <begin position="80"/>
        <end position="99"/>
    </location>
</feature>
<feature type="transmembrane region" description="Helical" evidence="5">
    <location>
        <begin position="6"/>
        <end position="24"/>
    </location>
</feature>
<evidence type="ECO:0000313" key="7">
    <source>
        <dbReference type="EMBL" id="HGF34655.1"/>
    </source>
</evidence>
<sequence length="190" mass="20467">MMHAPMDAWFWIAAILVGLASCFYGYPLFRIFLVLAGLIYGYLFGLLLAPASHPWLSLTLGIVAAIILAVLAYPLWSIGVGIVGGALGFMFLFSIGLALNTSQAVTLLLGLLGAATLGFLFYRLRDFFVMLATAFNGAALLVIGLSVYIPALAFRDGQANILDIVIMIVLGGLGFSVQYGIFKDRRTYSK</sequence>
<feature type="transmembrane region" description="Helical" evidence="5">
    <location>
        <begin position="55"/>
        <end position="73"/>
    </location>
</feature>
<feature type="transmembrane region" description="Helical" evidence="5">
    <location>
        <begin position="127"/>
        <end position="149"/>
    </location>
</feature>
<feature type="domain" description="TM7S3/TM198-like" evidence="6">
    <location>
        <begin position="12"/>
        <end position="152"/>
    </location>
</feature>
<organism evidence="7">
    <name type="scientific">Desulfobacca acetoxidans</name>
    <dbReference type="NCBI Taxonomy" id="60893"/>
    <lineage>
        <taxon>Bacteria</taxon>
        <taxon>Pseudomonadati</taxon>
        <taxon>Thermodesulfobacteriota</taxon>
        <taxon>Desulfobaccia</taxon>
        <taxon>Desulfobaccales</taxon>
        <taxon>Desulfobaccaceae</taxon>
        <taxon>Desulfobacca</taxon>
    </lineage>
</organism>
<evidence type="ECO:0000259" key="6">
    <source>
        <dbReference type="Pfam" id="PF13886"/>
    </source>
</evidence>
<keyword evidence="4 5" id="KW-0472">Membrane</keyword>
<evidence type="ECO:0000256" key="2">
    <source>
        <dbReference type="ARBA" id="ARBA00022692"/>
    </source>
</evidence>